<feature type="compositionally biased region" description="Polar residues" evidence="1">
    <location>
        <begin position="216"/>
        <end position="226"/>
    </location>
</feature>
<feature type="compositionally biased region" description="Basic and acidic residues" evidence="1">
    <location>
        <begin position="189"/>
        <end position="209"/>
    </location>
</feature>
<gene>
    <name evidence="2" type="ORF">T4E_975</name>
</gene>
<evidence type="ECO:0000313" key="3">
    <source>
        <dbReference type="Proteomes" id="UP000054815"/>
    </source>
</evidence>
<proteinExistence type="predicted"/>
<evidence type="ECO:0000256" key="1">
    <source>
        <dbReference type="SAM" id="MobiDB-lite"/>
    </source>
</evidence>
<sequence>MNCQVEIYIRVGTTLSSDRNHVPRGSEPDDPASGSLQWEPVREAVQVFARGAYFCPPPAFRPEMDAKEWLNKLEDFFRASGVPTMDYGAVGRYLLTDPVRRELYPPGQATNSFHGGVEGTAAKLVRFRRVAGIPRSGSINGRVTSGSRKGRLPGDPAAGTANPRRSSKAGHQDNPCGGRLPGKAAAPRRRGEDREVGDGREGRRYDKGDGQPGEESGTTGTNSATAPQDYIRMLPLWQPGPSGPETAPSFGPGGSKPNDPVQRVVTGRSPKVGGTYVIVGIGIVVVYQTPH</sequence>
<dbReference type="EMBL" id="JYDU01000204">
    <property type="protein sequence ID" value="KRX89238.1"/>
    <property type="molecule type" value="Genomic_DNA"/>
</dbReference>
<accession>A0A0V0XMR7</accession>
<dbReference type="AlphaFoldDB" id="A0A0V0XMR7"/>
<comment type="caution">
    <text evidence="2">The sequence shown here is derived from an EMBL/GenBank/DDBJ whole genome shotgun (WGS) entry which is preliminary data.</text>
</comment>
<name>A0A0V0XMR7_TRIPS</name>
<feature type="compositionally biased region" description="Polar residues" evidence="1">
    <location>
        <begin position="137"/>
        <end position="147"/>
    </location>
</feature>
<dbReference type="STRING" id="6337.A0A0V0XMR7"/>
<organism evidence="2 3">
    <name type="scientific">Trichinella pseudospiralis</name>
    <name type="common">Parasitic roundworm</name>
    <dbReference type="NCBI Taxonomy" id="6337"/>
    <lineage>
        <taxon>Eukaryota</taxon>
        <taxon>Metazoa</taxon>
        <taxon>Ecdysozoa</taxon>
        <taxon>Nematoda</taxon>
        <taxon>Enoplea</taxon>
        <taxon>Dorylaimia</taxon>
        <taxon>Trichinellida</taxon>
        <taxon>Trichinellidae</taxon>
        <taxon>Trichinella</taxon>
    </lineage>
</organism>
<reference evidence="2 3" key="1">
    <citation type="submission" date="2015-01" db="EMBL/GenBank/DDBJ databases">
        <title>Evolution of Trichinella species and genotypes.</title>
        <authorList>
            <person name="Korhonen P.K."/>
            <person name="Edoardo P."/>
            <person name="Giuseppe L.R."/>
            <person name="Gasser R.B."/>
        </authorList>
    </citation>
    <scope>NUCLEOTIDE SEQUENCE [LARGE SCALE GENOMIC DNA]</scope>
    <source>
        <strain evidence="2">ISS141</strain>
    </source>
</reference>
<feature type="region of interest" description="Disordered" evidence="1">
    <location>
        <begin position="239"/>
        <end position="268"/>
    </location>
</feature>
<feature type="region of interest" description="Disordered" evidence="1">
    <location>
        <begin position="135"/>
        <end position="226"/>
    </location>
</feature>
<dbReference type="Proteomes" id="UP000054815">
    <property type="component" value="Unassembled WGS sequence"/>
</dbReference>
<evidence type="ECO:0000313" key="2">
    <source>
        <dbReference type="EMBL" id="KRX89238.1"/>
    </source>
</evidence>
<protein>
    <submittedName>
        <fullName evidence="2">Uncharacterized protein</fullName>
    </submittedName>
</protein>